<keyword evidence="1" id="KW-0812">Transmembrane</keyword>
<evidence type="ECO:0000313" key="3">
    <source>
        <dbReference type="Proteomes" id="UP000466442"/>
    </source>
</evidence>
<proteinExistence type="predicted"/>
<sequence length="49" mass="5757">DDLTQQIADYLRENAWLWKLVSIFLCIALTLTQEEQISESRTNGCLFYC</sequence>
<accession>A0A8S9XD33</accession>
<protein>
    <submittedName>
        <fullName evidence="2">Uncharacterized protein</fullName>
    </submittedName>
</protein>
<reference evidence="2" key="1">
    <citation type="journal article" date="2021" name="Mol. Ecol. Resour.">
        <title>Apolygus lucorum genome provides insights into omnivorousness and mesophyll feeding.</title>
        <authorList>
            <person name="Liu Y."/>
            <person name="Liu H."/>
            <person name="Wang H."/>
            <person name="Huang T."/>
            <person name="Liu B."/>
            <person name="Yang B."/>
            <person name="Yin L."/>
            <person name="Li B."/>
            <person name="Zhang Y."/>
            <person name="Zhang S."/>
            <person name="Jiang F."/>
            <person name="Zhang X."/>
            <person name="Ren Y."/>
            <person name="Wang B."/>
            <person name="Wang S."/>
            <person name="Lu Y."/>
            <person name="Wu K."/>
            <person name="Fan W."/>
            <person name="Wang G."/>
        </authorList>
    </citation>
    <scope>NUCLEOTIDE SEQUENCE</scope>
    <source>
        <strain evidence="2">12Hb</strain>
    </source>
</reference>
<keyword evidence="1" id="KW-0472">Membrane</keyword>
<name>A0A8S9XD33_APOLU</name>
<evidence type="ECO:0000256" key="1">
    <source>
        <dbReference type="SAM" id="Phobius"/>
    </source>
</evidence>
<keyword evidence="1" id="KW-1133">Transmembrane helix</keyword>
<feature type="non-terminal residue" evidence="2">
    <location>
        <position position="49"/>
    </location>
</feature>
<gene>
    <name evidence="2" type="ORF">GE061_018109</name>
</gene>
<evidence type="ECO:0000313" key="2">
    <source>
        <dbReference type="EMBL" id="KAF6206873.1"/>
    </source>
</evidence>
<keyword evidence="3" id="KW-1185">Reference proteome</keyword>
<feature type="transmembrane region" description="Helical" evidence="1">
    <location>
        <begin position="15"/>
        <end position="32"/>
    </location>
</feature>
<dbReference type="EMBL" id="WIXP02000008">
    <property type="protein sequence ID" value="KAF6206873.1"/>
    <property type="molecule type" value="Genomic_DNA"/>
</dbReference>
<dbReference type="Proteomes" id="UP000466442">
    <property type="component" value="Unassembled WGS sequence"/>
</dbReference>
<comment type="caution">
    <text evidence="2">The sequence shown here is derived from an EMBL/GenBank/DDBJ whole genome shotgun (WGS) entry which is preliminary data.</text>
</comment>
<dbReference type="AlphaFoldDB" id="A0A8S9XD33"/>
<organism evidence="2 3">
    <name type="scientific">Apolygus lucorum</name>
    <name type="common">Small green plant bug</name>
    <name type="synonym">Lygocoris lucorum</name>
    <dbReference type="NCBI Taxonomy" id="248454"/>
    <lineage>
        <taxon>Eukaryota</taxon>
        <taxon>Metazoa</taxon>
        <taxon>Ecdysozoa</taxon>
        <taxon>Arthropoda</taxon>
        <taxon>Hexapoda</taxon>
        <taxon>Insecta</taxon>
        <taxon>Pterygota</taxon>
        <taxon>Neoptera</taxon>
        <taxon>Paraneoptera</taxon>
        <taxon>Hemiptera</taxon>
        <taxon>Heteroptera</taxon>
        <taxon>Panheteroptera</taxon>
        <taxon>Cimicomorpha</taxon>
        <taxon>Miridae</taxon>
        <taxon>Mirini</taxon>
        <taxon>Apolygus</taxon>
    </lineage>
</organism>